<comment type="similarity">
    <text evidence="1">Belongs to the N(4)/N(6)-methyltransferase family. N(4) subfamily.</text>
</comment>
<dbReference type="InterPro" id="IPR001091">
    <property type="entry name" value="RM_Methyltransferase"/>
</dbReference>
<keyword evidence="3 10" id="KW-0808">Transferase</keyword>
<accession>A0A5C8ENZ6</accession>
<sequence length="283" mass="33358">MKNNFEEIRDKFIHLFGRPYYINEHGIIFCIDTLEALELINFKFINLIITSPPYNIGKEYENILPINEYVNWLIKWINKAYQLSLDNSSMLLNLGYINIDDIGRAIPIPYLIWDKIPYYLNQEIVWNYSAGVACKKYLSPRNEKILWYVKDRYNYTFNLDDIRDKNVKYPNSKKNGKVRVNTLGKNPSDVWEIAKVTTGLNRSSKERTEHPCQFPMDLLERAVLGFSNENDVVFDPFIGSGSTFEACIKFNRFCIGFEIQKKYCEIIKHRIKNIENNYNLVLS</sequence>
<dbReference type="PANTHER" id="PTHR13370">
    <property type="entry name" value="RNA METHYLASE-RELATED"/>
    <property type="match status" value="1"/>
</dbReference>
<proteinExistence type="inferred from homology"/>
<reference evidence="10 11" key="1">
    <citation type="journal article" date="1992" name="Lakartidningen">
        <title>[Penicillin V and not amoxicillin is the first choice preparation in acute otitis].</title>
        <authorList>
            <person name="Kamme C."/>
            <person name="Lundgren K."/>
            <person name="Prellner K."/>
        </authorList>
    </citation>
    <scope>NUCLEOTIDE SEQUENCE [LARGE SCALE GENOMIC DNA]</scope>
    <source>
        <strain evidence="10 11">PC5538III-hc</strain>
    </source>
</reference>
<dbReference type="Proteomes" id="UP000323176">
    <property type="component" value="Unassembled WGS sequence"/>
</dbReference>
<dbReference type="RefSeq" id="WP_147731979.1">
    <property type="nucleotide sequence ID" value="NZ_JAWLPL010000006.1"/>
</dbReference>
<keyword evidence="5" id="KW-0680">Restriction system</keyword>
<evidence type="ECO:0000256" key="8">
    <source>
        <dbReference type="RuleBase" id="RU362026"/>
    </source>
</evidence>
<keyword evidence="6" id="KW-0238">DNA-binding</keyword>
<dbReference type="EMBL" id="SAXY01000058">
    <property type="protein sequence ID" value="TXJ39697.1"/>
    <property type="molecule type" value="Genomic_DNA"/>
</dbReference>
<dbReference type="Gene3D" id="3.40.50.150">
    <property type="entry name" value="Vaccinia Virus protein VP39"/>
    <property type="match status" value="1"/>
</dbReference>
<dbReference type="PROSITE" id="PS00093">
    <property type="entry name" value="N4_MTASE"/>
    <property type="match status" value="1"/>
</dbReference>
<gene>
    <name evidence="10" type="ORF">EPJ72_09795</name>
</gene>
<dbReference type="GO" id="GO:0008170">
    <property type="term" value="F:N-methyltransferase activity"/>
    <property type="evidence" value="ECO:0007669"/>
    <property type="project" value="InterPro"/>
</dbReference>
<dbReference type="GO" id="GO:0015667">
    <property type="term" value="F:site-specific DNA-methyltransferase (cytosine-N4-specific) activity"/>
    <property type="evidence" value="ECO:0007669"/>
    <property type="project" value="UniProtKB-EC"/>
</dbReference>
<evidence type="ECO:0000313" key="11">
    <source>
        <dbReference type="Proteomes" id="UP000323176"/>
    </source>
</evidence>
<keyword evidence="4" id="KW-0949">S-adenosyl-L-methionine</keyword>
<dbReference type="OrthoDB" id="9773571at2"/>
<name>A0A5C8ENZ6_BRAPL</name>
<comment type="caution">
    <text evidence="10">The sequence shown here is derived from an EMBL/GenBank/DDBJ whole genome shotgun (WGS) entry which is preliminary data.</text>
</comment>
<evidence type="ECO:0000256" key="6">
    <source>
        <dbReference type="ARBA" id="ARBA00023125"/>
    </source>
</evidence>
<dbReference type="GO" id="GO:0032259">
    <property type="term" value="P:methylation"/>
    <property type="evidence" value="ECO:0007669"/>
    <property type="project" value="UniProtKB-KW"/>
</dbReference>
<evidence type="ECO:0000256" key="5">
    <source>
        <dbReference type="ARBA" id="ARBA00022747"/>
    </source>
</evidence>
<evidence type="ECO:0000313" key="10">
    <source>
        <dbReference type="EMBL" id="TXJ39697.1"/>
    </source>
</evidence>
<organism evidence="10 11">
    <name type="scientific">Brachyspira pilosicoli</name>
    <name type="common">Serpulina pilosicoli</name>
    <dbReference type="NCBI Taxonomy" id="52584"/>
    <lineage>
        <taxon>Bacteria</taxon>
        <taxon>Pseudomonadati</taxon>
        <taxon>Spirochaetota</taxon>
        <taxon>Spirochaetia</taxon>
        <taxon>Brachyspirales</taxon>
        <taxon>Brachyspiraceae</taxon>
        <taxon>Brachyspira</taxon>
    </lineage>
</organism>
<keyword evidence="2 10" id="KW-0489">Methyltransferase</keyword>
<dbReference type="GO" id="GO:0005737">
    <property type="term" value="C:cytoplasm"/>
    <property type="evidence" value="ECO:0007669"/>
    <property type="project" value="TreeGrafter"/>
</dbReference>
<dbReference type="Pfam" id="PF01555">
    <property type="entry name" value="N6_N4_Mtase"/>
    <property type="match status" value="1"/>
</dbReference>
<dbReference type="SUPFAM" id="SSF53335">
    <property type="entry name" value="S-adenosyl-L-methionine-dependent methyltransferases"/>
    <property type="match status" value="1"/>
</dbReference>
<dbReference type="GO" id="GO:0009307">
    <property type="term" value="P:DNA restriction-modification system"/>
    <property type="evidence" value="ECO:0007669"/>
    <property type="project" value="UniProtKB-KW"/>
</dbReference>
<evidence type="ECO:0000256" key="4">
    <source>
        <dbReference type="ARBA" id="ARBA00022691"/>
    </source>
</evidence>
<dbReference type="GO" id="GO:0003677">
    <property type="term" value="F:DNA binding"/>
    <property type="evidence" value="ECO:0007669"/>
    <property type="project" value="UniProtKB-KW"/>
</dbReference>
<dbReference type="GO" id="GO:0009007">
    <property type="term" value="F:site-specific DNA-methyltransferase (adenine-specific) activity"/>
    <property type="evidence" value="ECO:0007669"/>
    <property type="project" value="TreeGrafter"/>
</dbReference>
<dbReference type="InterPro" id="IPR029063">
    <property type="entry name" value="SAM-dependent_MTases_sf"/>
</dbReference>
<evidence type="ECO:0000256" key="7">
    <source>
        <dbReference type="ARBA" id="ARBA00049120"/>
    </source>
</evidence>
<dbReference type="PANTHER" id="PTHR13370:SF3">
    <property type="entry name" value="TRNA (GUANINE(10)-N2)-METHYLTRANSFERASE HOMOLOG"/>
    <property type="match status" value="1"/>
</dbReference>
<evidence type="ECO:0000259" key="9">
    <source>
        <dbReference type="Pfam" id="PF01555"/>
    </source>
</evidence>
<comment type="catalytic activity">
    <reaction evidence="7">
        <text>a 2'-deoxycytidine in DNA + S-adenosyl-L-methionine = an N(4)-methyl-2'-deoxycytidine in DNA + S-adenosyl-L-homocysteine + H(+)</text>
        <dbReference type="Rhea" id="RHEA:16857"/>
        <dbReference type="Rhea" id="RHEA-COMP:11369"/>
        <dbReference type="Rhea" id="RHEA-COMP:13674"/>
        <dbReference type="ChEBI" id="CHEBI:15378"/>
        <dbReference type="ChEBI" id="CHEBI:57856"/>
        <dbReference type="ChEBI" id="CHEBI:59789"/>
        <dbReference type="ChEBI" id="CHEBI:85452"/>
        <dbReference type="ChEBI" id="CHEBI:137933"/>
        <dbReference type="EC" id="2.1.1.113"/>
    </reaction>
</comment>
<dbReference type="AlphaFoldDB" id="A0A5C8ENZ6"/>
<protein>
    <recommendedName>
        <fullName evidence="8">Methyltransferase</fullName>
        <ecNumber evidence="8">2.1.1.-</ecNumber>
    </recommendedName>
</protein>
<feature type="domain" description="DNA methylase N-4/N-6" evidence="9">
    <location>
        <begin position="45"/>
        <end position="268"/>
    </location>
</feature>
<dbReference type="EC" id="2.1.1.-" evidence="8"/>
<evidence type="ECO:0000256" key="3">
    <source>
        <dbReference type="ARBA" id="ARBA00022679"/>
    </source>
</evidence>
<evidence type="ECO:0000256" key="1">
    <source>
        <dbReference type="ARBA" id="ARBA00010203"/>
    </source>
</evidence>
<dbReference type="PRINTS" id="PR00508">
    <property type="entry name" value="S21N4MTFRASE"/>
</dbReference>
<dbReference type="InterPro" id="IPR017985">
    <property type="entry name" value="MeTrfase_CN4_CS"/>
</dbReference>
<evidence type="ECO:0000256" key="2">
    <source>
        <dbReference type="ARBA" id="ARBA00022603"/>
    </source>
</evidence>
<dbReference type="InterPro" id="IPR002941">
    <property type="entry name" value="DNA_methylase_N4/N6"/>
</dbReference>